<accession>A0A077WP36</accession>
<feature type="domain" description="DUF6924" evidence="1">
    <location>
        <begin position="51"/>
        <end position="111"/>
    </location>
</feature>
<gene>
    <name evidence="2" type="ORF">LRAMOSA10225</name>
</gene>
<sequence length="122" mass="13847">MEEGLCCFLSVPISSTLRKRLNGSQYNLHDAIFFVEESVGDREEHMASIKYNDAFYAVCDQETIKNNTVLFVDRETGDTFKCTTQSAALVAVNLALYNVGFEEYQDTANDNQSVVDFPEEYF</sequence>
<evidence type="ECO:0000259" key="1">
    <source>
        <dbReference type="Pfam" id="PF21962"/>
    </source>
</evidence>
<evidence type="ECO:0000313" key="2">
    <source>
        <dbReference type="EMBL" id="CDS08864.1"/>
    </source>
</evidence>
<organism evidence="2">
    <name type="scientific">Lichtheimia ramosa</name>
    <dbReference type="NCBI Taxonomy" id="688394"/>
    <lineage>
        <taxon>Eukaryota</taxon>
        <taxon>Fungi</taxon>
        <taxon>Fungi incertae sedis</taxon>
        <taxon>Mucoromycota</taxon>
        <taxon>Mucoromycotina</taxon>
        <taxon>Mucoromycetes</taxon>
        <taxon>Mucorales</taxon>
        <taxon>Lichtheimiaceae</taxon>
        <taxon>Lichtheimia</taxon>
    </lineage>
</organism>
<dbReference type="InterPro" id="IPR053832">
    <property type="entry name" value="DUF6924"/>
</dbReference>
<reference evidence="2" key="1">
    <citation type="journal article" date="2014" name="Genome Announc.">
        <title>De novo whole-genome sequence and genome annotation of Lichtheimia ramosa.</title>
        <authorList>
            <person name="Linde J."/>
            <person name="Schwartze V."/>
            <person name="Binder U."/>
            <person name="Lass-Florl C."/>
            <person name="Voigt K."/>
            <person name="Horn F."/>
        </authorList>
    </citation>
    <scope>NUCLEOTIDE SEQUENCE</scope>
    <source>
        <strain evidence="2">JMRC FSU:6197</strain>
    </source>
</reference>
<proteinExistence type="predicted"/>
<protein>
    <recommendedName>
        <fullName evidence="1">DUF6924 domain-containing protein</fullName>
    </recommendedName>
</protein>
<dbReference type="OrthoDB" id="10342848at2759"/>
<dbReference type="Pfam" id="PF21962">
    <property type="entry name" value="DUF6924"/>
    <property type="match status" value="1"/>
</dbReference>
<name>A0A077WP36_9FUNG</name>
<dbReference type="EMBL" id="LK023327">
    <property type="protein sequence ID" value="CDS08864.1"/>
    <property type="molecule type" value="Genomic_DNA"/>
</dbReference>
<dbReference type="AlphaFoldDB" id="A0A077WP36"/>